<evidence type="ECO:0000313" key="1">
    <source>
        <dbReference type="EMBL" id="GCE09308.1"/>
    </source>
</evidence>
<evidence type="ECO:0000313" key="2">
    <source>
        <dbReference type="Proteomes" id="UP000287224"/>
    </source>
</evidence>
<dbReference type="EMBL" id="BIFQ01000002">
    <property type="protein sequence ID" value="GCE09308.1"/>
    <property type="molecule type" value="Genomic_DNA"/>
</dbReference>
<name>A0A401ZQW9_9CHLR</name>
<accession>A0A401ZQW9</accession>
<sequence length="56" mass="6605">MWGYSFQGVKIVHEQMVQEALEHRALPRSEKRVRRSPLKHIFRAVQTHFTTSACQP</sequence>
<proteinExistence type="predicted"/>
<dbReference type="Proteomes" id="UP000287224">
    <property type="component" value="Unassembled WGS sequence"/>
</dbReference>
<keyword evidence="2" id="KW-1185">Reference proteome</keyword>
<protein>
    <submittedName>
        <fullName evidence="1">Uncharacterized protein</fullName>
    </submittedName>
</protein>
<dbReference type="AlphaFoldDB" id="A0A401ZQW9"/>
<comment type="caution">
    <text evidence="1">The sequence shown here is derived from an EMBL/GenBank/DDBJ whole genome shotgun (WGS) entry which is preliminary data.</text>
</comment>
<gene>
    <name evidence="1" type="ORF">KDAU_66370</name>
</gene>
<organism evidence="1 2">
    <name type="scientific">Dictyobacter aurantiacus</name>
    <dbReference type="NCBI Taxonomy" id="1936993"/>
    <lineage>
        <taxon>Bacteria</taxon>
        <taxon>Bacillati</taxon>
        <taxon>Chloroflexota</taxon>
        <taxon>Ktedonobacteria</taxon>
        <taxon>Ktedonobacterales</taxon>
        <taxon>Dictyobacteraceae</taxon>
        <taxon>Dictyobacter</taxon>
    </lineage>
</organism>
<reference evidence="2" key="1">
    <citation type="submission" date="2018-12" db="EMBL/GenBank/DDBJ databases">
        <title>Tengunoibacter tsumagoiensis gen. nov., sp. nov., Dictyobacter kobayashii sp. nov., D. alpinus sp. nov., and D. joshuensis sp. nov. and description of Dictyobacteraceae fam. nov. within the order Ktedonobacterales isolated from Tengu-no-mugimeshi.</title>
        <authorList>
            <person name="Wang C.M."/>
            <person name="Zheng Y."/>
            <person name="Sakai Y."/>
            <person name="Toyoda A."/>
            <person name="Minakuchi Y."/>
            <person name="Abe K."/>
            <person name="Yokota A."/>
            <person name="Yabe S."/>
        </authorList>
    </citation>
    <scope>NUCLEOTIDE SEQUENCE [LARGE SCALE GENOMIC DNA]</scope>
    <source>
        <strain evidence="2">S-27</strain>
    </source>
</reference>